<dbReference type="Gene3D" id="2.60.120.330">
    <property type="entry name" value="B-lactam Antibiotic, Isopenicillin N Synthase, Chain"/>
    <property type="match status" value="1"/>
</dbReference>
<dbReference type="InterPro" id="IPR027443">
    <property type="entry name" value="IPNS-like_sf"/>
</dbReference>
<feature type="domain" description="Fe2OG dioxygenase" evidence="5">
    <location>
        <begin position="143"/>
        <end position="285"/>
    </location>
</feature>
<reference evidence="6 7" key="1">
    <citation type="submission" date="2019-09" db="EMBL/GenBank/DDBJ databases">
        <title>A chromosome-level genome assembly of the Chinese tupelo Nyssa sinensis.</title>
        <authorList>
            <person name="Yang X."/>
            <person name="Kang M."/>
            <person name="Yang Y."/>
            <person name="Xiong H."/>
            <person name="Wang M."/>
            <person name="Zhang Z."/>
            <person name="Wang Z."/>
            <person name="Wu H."/>
            <person name="Ma T."/>
            <person name="Liu J."/>
            <person name="Xi Z."/>
        </authorList>
    </citation>
    <scope>NUCLEOTIDE SEQUENCE [LARGE SCALE GENOMIC DNA]</scope>
    <source>
        <strain evidence="6">J267</strain>
        <tissue evidence="6">Leaf</tissue>
    </source>
</reference>
<dbReference type="OrthoDB" id="288590at2759"/>
<dbReference type="InterPro" id="IPR005123">
    <property type="entry name" value="Oxoglu/Fe-dep_dioxygenase_dom"/>
</dbReference>
<dbReference type="GO" id="GO:0016705">
    <property type="term" value="F:oxidoreductase activity, acting on paired donors, with incorporation or reduction of molecular oxygen"/>
    <property type="evidence" value="ECO:0007669"/>
    <property type="project" value="UniProtKB-ARBA"/>
</dbReference>
<dbReference type="PROSITE" id="PS51471">
    <property type="entry name" value="FE2OG_OXY"/>
    <property type="match status" value="1"/>
</dbReference>
<keyword evidence="2 4" id="KW-0479">Metal-binding</keyword>
<organism evidence="6 7">
    <name type="scientific">Nyssa sinensis</name>
    <dbReference type="NCBI Taxonomy" id="561372"/>
    <lineage>
        <taxon>Eukaryota</taxon>
        <taxon>Viridiplantae</taxon>
        <taxon>Streptophyta</taxon>
        <taxon>Embryophyta</taxon>
        <taxon>Tracheophyta</taxon>
        <taxon>Spermatophyta</taxon>
        <taxon>Magnoliopsida</taxon>
        <taxon>eudicotyledons</taxon>
        <taxon>Gunneridae</taxon>
        <taxon>Pentapetalae</taxon>
        <taxon>asterids</taxon>
        <taxon>Cornales</taxon>
        <taxon>Nyssaceae</taxon>
        <taxon>Nyssa</taxon>
    </lineage>
</organism>
<dbReference type="AlphaFoldDB" id="A0A5J5B3I4"/>
<keyword evidence="4" id="KW-0560">Oxidoreductase</keyword>
<dbReference type="EMBL" id="CM018039">
    <property type="protein sequence ID" value="KAA8537140.1"/>
    <property type="molecule type" value="Genomic_DNA"/>
</dbReference>
<dbReference type="PANTHER" id="PTHR47991">
    <property type="entry name" value="OXOGLUTARATE/IRON-DEPENDENT DIOXYGENASE"/>
    <property type="match status" value="1"/>
</dbReference>
<dbReference type="Pfam" id="PF03171">
    <property type="entry name" value="2OG-FeII_Oxy"/>
    <property type="match status" value="2"/>
</dbReference>
<evidence type="ECO:0000256" key="2">
    <source>
        <dbReference type="ARBA" id="ARBA00022723"/>
    </source>
</evidence>
<dbReference type="InterPro" id="IPR044861">
    <property type="entry name" value="IPNS-like_FE2OG_OXY"/>
</dbReference>
<evidence type="ECO:0000313" key="7">
    <source>
        <dbReference type="Proteomes" id="UP000325577"/>
    </source>
</evidence>
<keyword evidence="7" id="KW-1185">Reference proteome</keyword>
<dbReference type="Proteomes" id="UP000325577">
    <property type="component" value="Linkage Group LG16"/>
</dbReference>
<dbReference type="InterPro" id="IPR026992">
    <property type="entry name" value="DIOX_N"/>
</dbReference>
<accession>A0A5J5B3I4</accession>
<dbReference type="Pfam" id="PF14226">
    <property type="entry name" value="DIOX_N"/>
    <property type="match status" value="1"/>
</dbReference>
<evidence type="ECO:0000256" key="1">
    <source>
        <dbReference type="ARBA" id="ARBA00008056"/>
    </source>
</evidence>
<comment type="similarity">
    <text evidence="1 4">Belongs to the iron/ascorbate-dependent oxidoreductase family.</text>
</comment>
<proteinExistence type="inferred from homology"/>
<evidence type="ECO:0000259" key="5">
    <source>
        <dbReference type="PROSITE" id="PS51471"/>
    </source>
</evidence>
<name>A0A5J5B3I4_9ASTE</name>
<sequence>MTSRADLVRACREWGSFQVINHGVPIRLLDDMRSGGRSFFEDCPMCEKLQYSCDPNSPASEGYGSRMLVASNDTVLDWRDYFDHHTLPLSRRNSFRWSHFPPNYREVVEEYSDRMKALPQKLLGFISESLGLPSSFMEEAIGEFYQNITVSYYPPCPQPELTLGLQSHSDMGVITLLIQDEVGGLQVFKDGEWVNVNPLCDAIVVILADQTESEDSPDLMAIGGDGIKNSIDVRRGIEFVLEERGRQLTQIVDQIITNGKYRSAQHRALTNANSSRLSVATFHDPDKTVKISPAMELVSETSPCRYRQVLYGDYVSSWYTKGPDGKRNIDALLL</sequence>
<dbReference type="GO" id="GO:0046872">
    <property type="term" value="F:metal ion binding"/>
    <property type="evidence" value="ECO:0007669"/>
    <property type="project" value="UniProtKB-KW"/>
</dbReference>
<dbReference type="SUPFAM" id="SSF51197">
    <property type="entry name" value="Clavaminate synthase-like"/>
    <property type="match status" value="2"/>
</dbReference>
<gene>
    <name evidence="6" type="ORF">F0562_029633</name>
</gene>
<evidence type="ECO:0000256" key="4">
    <source>
        <dbReference type="RuleBase" id="RU003682"/>
    </source>
</evidence>
<protein>
    <recommendedName>
        <fullName evidence="5">Fe2OG dioxygenase domain-containing protein</fullName>
    </recommendedName>
</protein>
<evidence type="ECO:0000256" key="3">
    <source>
        <dbReference type="ARBA" id="ARBA00023004"/>
    </source>
</evidence>
<keyword evidence="3 4" id="KW-0408">Iron</keyword>
<evidence type="ECO:0000313" key="6">
    <source>
        <dbReference type="EMBL" id="KAA8537140.1"/>
    </source>
</evidence>
<dbReference type="InterPro" id="IPR050295">
    <property type="entry name" value="Plant_2OG-oxidoreductases"/>
</dbReference>